<organism evidence="3 4">
    <name type="scientific">Pendulispora rubella</name>
    <dbReference type="NCBI Taxonomy" id="2741070"/>
    <lineage>
        <taxon>Bacteria</taxon>
        <taxon>Pseudomonadati</taxon>
        <taxon>Myxococcota</taxon>
        <taxon>Myxococcia</taxon>
        <taxon>Myxococcales</taxon>
        <taxon>Sorangiineae</taxon>
        <taxon>Pendulisporaceae</taxon>
        <taxon>Pendulispora</taxon>
    </lineage>
</organism>
<keyword evidence="2" id="KW-0732">Signal</keyword>
<dbReference type="RefSeq" id="WP_394834397.1">
    <property type="nucleotide sequence ID" value="NZ_CP089929.1"/>
</dbReference>
<evidence type="ECO:0000313" key="4">
    <source>
        <dbReference type="Proteomes" id="UP001374803"/>
    </source>
</evidence>
<dbReference type="Proteomes" id="UP001374803">
    <property type="component" value="Chromosome"/>
</dbReference>
<feature type="chain" id="PRO_5046370902" evidence="2">
    <location>
        <begin position="22"/>
        <end position="284"/>
    </location>
</feature>
<sequence length="284" mass="30602">MRLRTALLALLLSLVHCRERATPSGPPSAEDAAPSNSGTAPPPDPDAGGPLVVAPVARTVVPFALHRPPWGGTEKSMTETTSAQPVYLPQFFPDCRDPVPISRWTKAGKAGRSLWDVTAYRCAGEIPGRVLPSWESDGSFFVYGGRRDVVIELDSRAKGGPTPSQWRSYIDKAIANLLPSTPKFMAPAPTAPVDRKKAKAFMAKLQKAVGASLALECAHEQDGGNEQRALGAEMDRVIPSNQGNFEQVLHDVLICRICSRDTDRCSAALESVEAADAWVEKYAK</sequence>
<dbReference type="EMBL" id="CP089983">
    <property type="protein sequence ID" value="WXB04753.1"/>
    <property type="molecule type" value="Genomic_DNA"/>
</dbReference>
<keyword evidence="4" id="KW-1185">Reference proteome</keyword>
<accession>A0ABZ2L457</accession>
<evidence type="ECO:0000313" key="3">
    <source>
        <dbReference type="EMBL" id="WXB04753.1"/>
    </source>
</evidence>
<gene>
    <name evidence="3" type="ORF">LVJ94_48650</name>
</gene>
<feature type="region of interest" description="Disordered" evidence="1">
    <location>
        <begin position="20"/>
        <end position="51"/>
    </location>
</feature>
<protein>
    <submittedName>
        <fullName evidence="3">Uncharacterized protein</fullName>
    </submittedName>
</protein>
<evidence type="ECO:0000256" key="1">
    <source>
        <dbReference type="SAM" id="MobiDB-lite"/>
    </source>
</evidence>
<reference evidence="3" key="1">
    <citation type="submission" date="2021-12" db="EMBL/GenBank/DDBJ databases">
        <title>Discovery of the Pendulisporaceae a myxobacterial family with distinct sporulation behavior and unique specialized metabolism.</title>
        <authorList>
            <person name="Garcia R."/>
            <person name="Popoff A."/>
            <person name="Bader C.D."/>
            <person name="Loehr J."/>
            <person name="Walesch S."/>
            <person name="Walt C."/>
            <person name="Boldt J."/>
            <person name="Bunk B."/>
            <person name="Haeckl F.J.F.P.J."/>
            <person name="Gunesch A.P."/>
            <person name="Birkelbach J."/>
            <person name="Nuebel U."/>
            <person name="Pietschmann T."/>
            <person name="Bach T."/>
            <person name="Mueller R."/>
        </authorList>
    </citation>
    <scope>NUCLEOTIDE SEQUENCE</scope>
    <source>
        <strain evidence="3">MSr11367</strain>
    </source>
</reference>
<feature type="signal peptide" evidence="2">
    <location>
        <begin position="1"/>
        <end position="21"/>
    </location>
</feature>
<proteinExistence type="predicted"/>
<name>A0ABZ2L457_9BACT</name>
<evidence type="ECO:0000256" key="2">
    <source>
        <dbReference type="SAM" id="SignalP"/>
    </source>
</evidence>